<proteinExistence type="inferred from homology"/>
<keyword evidence="5" id="KW-1185">Reference proteome</keyword>
<dbReference type="SUPFAM" id="SSF52540">
    <property type="entry name" value="P-loop containing nucleoside triphosphate hydrolases"/>
    <property type="match status" value="1"/>
</dbReference>
<dbReference type="CDD" id="cd02042">
    <property type="entry name" value="ParAB_family"/>
    <property type="match status" value="1"/>
</dbReference>
<evidence type="ECO:0000259" key="3">
    <source>
        <dbReference type="Pfam" id="PF13614"/>
    </source>
</evidence>
<dbReference type="RefSeq" id="WP_107567670.1">
    <property type="nucleotide sequence ID" value="NZ_PYYB01000001.1"/>
</dbReference>
<dbReference type="Gene3D" id="3.40.50.300">
    <property type="entry name" value="P-loop containing nucleotide triphosphate hydrolases"/>
    <property type="match status" value="1"/>
</dbReference>
<dbReference type="FunFam" id="3.40.50.300:FF:000285">
    <property type="entry name" value="Sporulation initiation inhibitor Soj"/>
    <property type="match status" value="1"/>
</dbReference>
<evidence type="ECO:0000313" key="5">
    <source>
        <dbReference type="Proteomes" id="UP000240739"/>
    </source>
</evidence>
<evidence type="ECO:0000313" key="4">
    <source>
        <dbReference type="EMBL" id="PTL59234.1"/>
    </source>
</evidence>
<comment type="caution">
    <text evidence="4">The sequence shown here is derived from an EMBL/GenBank/DDBJ whole genome shotgun (WGS) entry which is preliminary data.</text>
</comment>
<name>A0A2T4UJ11_9ACTN</name>
<evidence type="ECO:0000256" key="1">
    <source>
        <dbReference type="ARBA" id="ARBA00006976"/>
    </source>
</evidence>
<dbReference type="InterPro" id="IPR027417">
    <property type="entry name" value="P-loop_NTPase"/>
</dbReference>
<dbReference type="EMBL" id="PYYB01000001">
    <property type="protein sequence ID" value="PTL59234.1"/>
    <property type="molecule type" value="Genomic_DNA"/>
</dbReference>
<dbReference type="PANTHER" id="PTHR13696">
    <property type="entry name" value="P-LOOP CONTAINING NUCLEOSIDE TRIPHOSPHATE HYDROLASE"/>
    <property type="match status" value="1"/>
</dbReference>
<comment type="function">
    <text evidence="2">May play a role in septum formation.</text>
</comment>
<dbReference type="PANTHER" id="PTHR13696:SF52">
    <property type="entry name" value="PARA FAMILY PROTEIN CT_582"/>
    <property type="match status" value="1"/>
</dbReference>
<organism evidence="4 5">
    <name type="scientific">Paraconexibacter algicola</name>
    <dbReference type="NCBI Taxonomy" id="2133960"/>
    <lineage>
        <taxon>Bacteria</taxon>
        <taxon>Bacillati</taxon>
        <taxon>Actinomycetota</taxon>
        <taxon>Thermoleophilia</taxon>
        <taxon>Solirubrobacterales</taxon>
        <taxon>Paraconexibacteraceae</taxon>
        <taxon>Paraconexibacter</taxon>
    </lineage>
</organism>
<feature type="domain" description="AAA" evidence="3">
    <location>
        <begin position="4"/>
        <end position="177"/>
    </location>
</feature>
<dbReference type="PIRSF" id="PIRSF009320">
    <property type="entry name" value="Nuc_binding_HP_1000"/>
    <property type="match status" value="1"/>
</dbReference>
<dbReference type="InterPro" id="IPR025669">
    <property type="entry name" value="AAA_dom"/>
</dbReference>
<accession>A0A2T4UJ11</accession>
<evidence type="ECO:0000256" key="2">
    <source>
        <dbReference type="ARBA" id="ARBA00059092"/>
    </source>
</evidence>
<dbReference type="Pfam" id="PF13614">
    <property type="entry name" value="AAA_31"/>
    <property type="match status" value="1"/>
</dbReference>
<dbReference type="AlphaFoldDB" id="A0A2T4UJ11"/>
<protein>
    <submittedName>
        <fullName evidence="4">Chromosome partitioning protein ParA</fullName>
    </submittedName>
</protein>
<reference evidence="4 5" key="1">
    <citation type="submission" date="2018-03" db="EMBL/GenBank/DDBJ databases">
        <title>Aquarubrobacter algicola gen. nov., sp. nov., a novel actinobacterium isolated from shallow eutrophic lake during the end of cyanobacterial harmful algal blooms.</title>
        <authorList>
            <person name="Chun S.J."/>
        </authorList>
    </citation>
    <scope>NUCLEOTIDE SEQUENCE [LARGE SCALE GENOMIC DNA]</scope>
    <source>
        <strain evidence="4 5">Seoho-28</strain>
    </source>
</reference>
<dbReference type="InterPro" id="IPR050678">
    <property type="entry name" value="DNA_Partitioning_ATPase"/>
</dbReference>
<gene>
    <name evidence="4" type="ORF">C7Y72_05995</name>
</gene>
<dbReference type="OrthoDB" id="9815116at2"/>
<dbReference type="Proteomes" id="UP000240739">
    <property type="component" value="Unassembled WGS sequence"/>
</dbReference>
<comment type="similarity">
    <text evidence="1">Belongs to the ParA family.</text>
</comment>
<sequence>MGTVYAIANQKGGVGKTTTAVNVSACIAEAGYETLLVDIDPQANATVGLGVAKDLEPNVYDVLAGDAPAHEAIVPSAIERLHVLPASPDLAGATMELPRQAGSEGNLRDALAPIKDRFAYIVLDCPPSLGPLTVNALVAADRVIVPVQTEYYALEGLAGLLETLQLVQQQLNPRLTIAGMLLTMHDGRTRLSRDVEEDVRKHFPDLVFDTVIPRNVRISESPSHGVPVTHYDPHCVGADAYFELAKEVAARG</sequence>